<dbReference type="PANTHER" id="PTHR24128">
    <property type="entry name" value="HOMEOBOX PROTEIN WARIAI"/>
    <property type="match status" value="1"/>
</dbReference>
<dbReference type="EMBL" id="JAGKQM010000009">
    <property type="protein sequence ID" value="KAH0910615.1"/>
    <property type="molecule type" value="Genomic_DNA"/>
</dbReference>
<reference evidence="1 2" key="1">
    <citation type="submission" date="2021-05" db="EMBL/GenBank/DDBJ databases">
        <title>Genome Assembly of Synthetic Allotetraploid Brassica napus Reveals Homoeologous Exchanges between Subgenomes.</title>
        <authorList>
            <person name="Davis J.T."/>
        </authorList>
    </citation>
    <scope>NUCLEOTIDE SEQUENCE [LARGE SCALE GENOMIC DNA]</scope>
    <source>
        <strain evidence="2">cv. Da-Ae</strain>
        <tissue evidence="1">Seedling</tissue>
    </source>
</reference>
<name>A0ABQ8C297_BRANA</name>
<evidence type="ECO:0000313" key="2">
    <source>
        <dbReference type="Proteomes" id="UP000824890"/>
    </source>
</evidence>
<dbReference type="Gene3D" id="1.25.40.20">
    <property type="entry name" value="Ankyrin repeat-containing domain"/>
    <property type="match status" value="1"/>
</dbReference>
<evidence type="ECO:0000313" key="1">
    <source>
        <dbReference type="EMBL" id="KAH0910615.1"/>
    </source>
</evidence>
<dbReference type="SUPFAM" id="SSF48403">
    <property type="entry name" value="Ankyrin repeat"/>
    <property type="match status" value="1"/>
</dbReference>
<dbReference type="InterPro" id="IPR036770">
    <property type="entry name" value="Ankyrin_rpt-contain_sf"/>
</dbReference>
<comment type="caution">
    <text evidence="1">The sequence shown here is derived from an EMBL/GenBank/DDBJ whole genome shotgun (WGS) entry which is preliminary data.</text>
</comment>
<organism evidence="1 2">
    <name type="scientific">Brassica napus</name>
    <name type="common">Rape</name>
    <dbReference type="NCBI Taxonomy" id="3708"/>
    <lineage>
        <taxon>Eukaryota</taxon>
        <taxon>Viridiplantae</taxon>
        <taxon>Streptophyta</taxon>
        <taxon>Embryophyta</taxon>
        <taxon>Tracheophyta</taxon>
        <taxon>Spermatophyta</taxon>
        <taxon>Magnoliopsida</taxon>
        <taxon>eudicotyledons</taxon>
        <taxon>Gunneridae</taxon>
        <taxon>Pentapetalae</taxon>
        <taxon>rosids</taxon>
        <taxon>malvids</taxon>
        <taxon>Brassicales</taxon>
        <taxon>Brassicaceae</taxon>
        <taxon>Brassiceae</taxon>
        <taxon>Brassica</taxon>
    </lineage>
</organism>
<dbReference type="Proteomes" id="UP000824890">
    <property type="component" value="Unassembled WGS sequence"/>
</dbReference>
<accession>A0ABQ8C297</accession>
<proteinExistence type="predicted"/>
<dbReference type="PANTHER" id="PTHR24128:SF24">
    <property type="entry name" value="ANKYRIN REPEAT PROTEIN"/>
    <property type="match status" value="1"/>
</dbReference>
<protein>
    <submittedName>
        <fullName evidence="1">Uncharacterized protein</fullName>
    </submittedName>
</protein>
<sequence length="185" mass="21208">MVPRPLLINAAPGQTHMELMTLKPLLASKLNVSGFSPMHLALQNNHIPLVRGFVALDSSLVRIKGRRRITPLHHVAQIGDAELLSGALVSLSFFHRRFVRRLCTLLWRTNSLWHLRFYWDGSREQTGRKSWTGRMKMVLKLLHRTVNVKAKNLDGKTAMDILQTHQSPCFPEARRLLHSVKEKLL</sequence>
<gene>
    <name evidence="1" type="ORF">HID58_033936</name>
</gene>
<keyword evidence="2" id="KW-1185">Reference proteome</keyword>